<proteinExistence type="predicted"/>
<evidence type="ECO:0000256" key="1">
    <source>
        <dbReference type="SAM" id="MobiDB-lite"/>
    </source>
</evidence>
<comment type="caution">
    <text evidence="2">The sequence shown here is derived from an EMBL/GenBank/DDBJ whole genome shotgun (WGS) entry which is preliminary data.</text>
</comment>
<feature type="compositionally biased region" description="Acidic residues" evidence="1">
    <location>
        <begin position="56"/>
        <end position="70"/>
    </location>
</feature>
<feature type="region of interest" description="Disordered" evidence="1">
    <location>
        <begin position="23"/>
        <end position="74"/>
    </location>
</feature>
<dbReference type="AlphaFoldDB" id="A0A093ULQ1"/>
<reference evidence="2" key="2">
    <citation type="journal article" date="2014" name="PLoS Genet.">
        <title>Signature gene expression reveals novel clues to the molecular mechanisms of dimorphic transition in Penicillium marneffei.</title>
        <authorList>
            <person name="Yang E."/>
            <person name="Wang G."/>
            <person name="Cai J."/>
            <person name="Woo P.C."/>
            <person name="Lau S.K."/>
            <person name="Yuen K.-Y."/>
            <person name="Chow W.-N."/>
            <person name="Lin X."/>
        </authorList>
    </citation>
    <scope>NUCLEOTIDE SEQUENCE</scope>
    <source>
        <strain evidence="2">PM1</strain>
    </source>
</reference>
<dbReference type="HOGENOM" id="CLU_1230624_0_0_1"/>
<reference key="1">
    <citation type="journal article" date="2014" name="PLoS Genet.">
        <title>Signature Gene Expression Reveals Novel Clues to the Molecular Mechanisms of Dimorphic Transition in Penicillium marneffei.</title>
        <authorList>
            <person name="Yang E."/>
            <person name="Wang G."/>
            <person name="Cai J."/>
            <person name="Woo P.C."/>
            <person name="Lau S.K."/>
            <person name="Yuen K.-Y."/>
            <person name="Chow W.-N."/>
            <person name="Lin X."/>
        </authorList>
    </citation>
    <scope>NUCLEOTIDE SEQUENCE [LARGE SCALE GENOMIC DNA]</scope>
    <source>
        <strain>PM1</strain>
    </source>
</reference>
<gene>
    <name evidence="2" type="ORF">GQ26_0660080</name>
</gene>
<feature type="compositionally biased region" description="Polar residues" evidence="1">
    <location>
        <begin position="25"/>
        <end position="41"/>
    </location>
</feature>
<dbReference type="EMBL" id="JPOX01000066">
    <property type="protein sequence ID" value="KFX41217.1"/>
    <property type="molecule type" value="Genomic_DNA"/>
</dbReference>
<name>A0A093ULQ1_TALMA</name>
<organism evidence="2">
    <name type="scientific">Talaromyces marneffei PM1</name>
    <dbReference type="NCBI Taxonomy" id="1077442"/>
    <lineage>
        <taxon>Eukaryota</taxon>
        <taxon>Fungi</taxon>
        <taxon>Dikarya</taxon>
        <taxon>Ascomycota</taxon>
        <taxon>Pezizomycotina</taxon>
        <taxon>Eurotiomycetes</taxon>
        <taxon>Eurotiomycetidae</taxon>
        <taxon>Eurotiales</taxon>
        <taxon>Trichocomaceae</taxon>
        <taxon>Talaromyces</taxon>
        <taxon>Talaromyces sect. Talaromyces</taxon>
    </lineage>
</organism>
<evidence type="ECO:0000313" key="2">
    <source>
        <dbReference type="EMBL" id="KFX41217.1"/>
    </source>
</evidence>
<protein>
    <submittedName>
        <fullName evidence="2">Laminin subunit beta-4</fullName>
    </submittedName>
</protein>
<sequence length="225" mass="25935">MANELDEWLNAYNFDNDYMPVGITNEPNPDLQSQVPQTSTGAPWVGNAPPQVAGIDIDDSQEEEPSDESETENKLLEERVRSLEENLNKYRKGHVRTSNRIKELPSRRTLKNLQIKLSEMSKNIEDLQSKLPEFYAKDKTRELQHTQLSGKVENLQVWANDMKGTLDKAVNAMKYMRGENENTTASTRQRNNQQRIRRSRMILHILNLNAVDYMSARLISFGSRL</sequence>
<accession>A0A093ULQ1</accession>